<reference evidence="2 3" key="1">
    <citation type="submission" date="2019-02" db="EMBL/GenBank/DDBJ databases">
        <title>Paenibacillus sp. nov., isolated from surface-sterilized tissue of Thalictrum simplex L.</title>
        <authorList>
            <person name="Tuo L."/>
        </authorList>
    </citation>
    <scope>NUCLEOTIDE SEQUENCE [LARGE SCALE GENOMIC DNA]</scope>
    <source>
        <strain evidence="2 3">N2SHLJ1</strain>
    </source>
</reference>
<keyword evidence="1" id="KW-1277">Toxin-antitoxin system</keyword>
<dbReference type="AlphaFoldDB" id="A0A4Q9DLA9"/>
<name>A0A4Q9DLA9_9BACL</name>
<dbReference type="EMBL" id="SIRE01000023">
    <property type="protein sequence ID" value="TBL72687.1"/>
    <property type="molecule type" value="Genomic_DNA"/>
</dbReference>
<evidence type="ECO:0000256" key="1">
    <source>
        <dbReference type="ARBA" id="ARBA00022649"/>
    </source>
</evidence>
<dbReference type="InterPro" id="IPR007712">
    <property type="entry name" value="RelE/ParE_toxin"/>
</dbReference>
<proteinExistence type="predicted"/>
<protein>
    <submittedName>
        <fullName evidence="2">Type II toxin-antitoxin system RelE/ParE family toxin</fullName>
    </submittedName>
</protein>
<dbReference type="Gene3D" id="3.30.2310.20">
    <property type="entry name" value="RelE-like"/>
    <property type="match status" value="1"/>
</dbReference>
<dbReference type="OrthoDB" id="362857at2"/>
<evidence type="ECO:0000313" key="2">
    <source>
        <dbReference type="EMBL" id="TBL72687.1"/>
    </source>
</evidence>
<dbReference type="NCBIfam" id="TIGR02385">
    <property type="entry name" value="RelE_StbE"/>
    <property type="match status" value="1"/>
</dbReference>
<dbReference type="Proteomes" id="UP000293142">
    <property type="component" value="Unassembled WGS sequence"/>
</dbReference>
<sequence>MEKEYSLRYLAIAQSDLIDIVQYISEQLFAPDAAMLLVDKLDKAISNLQQFPFSGHHYRGVGRLKNDYRMLVVENYLVFYVVEGKIVEIRRIIYSKRDYQKLL</sequence>
<organism evidence="2 3">
    <name type="scientific">Paenibacillus thalictri</name>
    <dbReference type="NCBI Taxonomy" id="2527873"/>
    <lineage>
        <taxon>Bacteria</taxon>
        <taxon>Bacillati</taxon>
        <taxon>Bacillota</taxon>
        <taxon>Bacilli</taxon>
        <taxon>Bacillales</taxon>
        <taxon>Paenibacillaceae</taxon>
        <taxon>Paenibacillus</taxon>
    </lineage>
</organism>
<gene>
    <name evidence="2" type="ORF">EYB31_28480</name>
</gene>
<accession>A0A4Q9DLA9</accession>
<evidence type="ECO:0000313" key="3">
    <source>
        <dbReference type="Proteomes" id="UP000293142"/>
    </source>
</evidence>
<dbReference type="Pfam" id="PF05016">
    <property type="entry name" value="ParE_toxin"/>
    <property type="match status" value="1"/>
</dbReference>
<keyword evidence="3" id="KW-1185">Reference proteome</keyword>
<comment type="caution">
    <text evidence="2">The sequence shown here is derived from an EMBL/GenBank/DDBJ whole genome shotgun (WGS) entry which is preliminary data.</text>
</comment>
<dbReference type="RefSeq" id="WP_131016874.1">
    <property type="nucleotide sequence ID" value="NZ_SIRE01000023.1"/>
</dbReference>
<dbReference type="InterPro" id="IPR035093">
    <property type="entry name" value="RelE/ParE_toxin_dom_sf"/>
</dbReference>